<keyword evidence="1" id="KW-1133">Transmembrane helix</keyword>
<comment type="caution">
    <text evidence="2">The sequence shown here is derived from an EMBL/GenBank/DDBJ whole genome shotgun (WGS) entry which is preliminary data.</text>
</comment>
<proteinExistence type="predicted"/>
<gene>
    <name evidence="2" type="ORF">J2S11_002846</name>
</gene>
<dbReference type="Pfam" id="PF17259">
    <property type="entry name" value="DUF5325"/>
    <property type="match status" value="1"/>
</dbReference>
<dbReference type="InterPro" id="IPR035211">
    <property type="entry name" value="DUF5325"/>
</dbReference>
<dbReference type="EMBL" id="JAUSTY010000011">
    <property type="protein sequence ID" value="MDQ0166930.1"/>
    <property type="molecule type" value="Genomic_DNA"/>
</dbReference>
<feature type="transmembrane region" description="Helical" evidence="1">
    <location>
        <begin position="31"/>
        <end position="50"/>
    </location>
</feature>
<dbReference type="PROSITE" id="PS51257">
    <property type="entry name" value="PROKAR_LIPOPROTEIN"/>
    <property type="match status" value="1"/>
</dbReference>
<organism evidence="2 3">
    <name type="scientific">Caldalkalibacillus horti</name>
    <dbReference type="NCBI Taxonomy" id="77523"/>
    <lineage>
        <taxon>Bacteria</taxon>
        <taxon>Bacillati</taxon>
        <taxon>Bacillota</taxon>
        <taxon>Bacilli</taxon>
        <taxon>Bacillales</taxon>
        <taxon>Bacillaceae</taxon>
        <taxon>Caldalkalibacillus</taxon>
    </lineage>
</organism>
<evidence type="ECO:0008006" key="4">
    <source>
        <dbReference type="Google" id="ProtNLM"/>
    </source>
</evidence>
<name>A0ABT9W102_9BACI</name>
<dbReference type="Proteomes" id="UP001235840">
    <property type="component" value="Unassembled WGS sequence"/>
</dbReference>
<accession>A0ABT9W102</accession>
<sequence length="64" mass="6962">MNRKVISLLFALAAVSCFVLAGIFVAERSVLGVILSLLASVVVMGVGFSFKKKFRLQDENRSKS</sequence>
<keyword evidence="3" id="KW-1185">Reference proteome</keyword>
<evidence type="ECO:0000256" key="1">
    <source>
        <dbReference type="SAM" id="Phobius"/>
    </source>
</evidence>
<dbReference type="RefSeq" id="WP_307395526.1">
    <property type="nucleotide sequence ID" value="NZ_BAAADK010000003.1"/>
</dbReference>
<protein>
    <recommendedName>
        <fullName evidence="4">YlaF family protein</fullName>
    </recommendedName>
</protein>
<evidence type="ECO:0000313" key="3">
    <source>
        <dbReference type="Proteomes" id="UP001235840"/>
    </source>
</evidence>
<reference evidence="2 3" key="1">
    <citation type="submission" date="2023-07" db="EMBL/GenBank/DDBJ databases">
        <title>Genomic Encyclopedia of Type Strains, Phase IV (KMG-IV): sequencing the most valuable type-strain genomes for metagenomic binning, comparative biology and taxonomic classification.</title>
        <authorList>
            <person name="Goeker M."/>
        </authorList>
    </citation>
    <scope>NUCLEOTIDE SEQUENCE [LARGE SCALE GENOMIC DNA]</scope>
    <source>
        <strain evidence="2 3">DSM 12751</strain>
    </source>
</reference>
<keyword evidence="1" id="KW-0472">Membrane</keyword>
<keyword evidence="1" id="KW-0812">Transmembrane</keyword>
<evidence type="ECO:0000313" key="2">
    <source>
        <dbReference type="EMBL" id="MDQ0166930.1"/>
    </source>
</evidence>